<feature type="compositionally biased region" description="Low complexity" evidence="10">
    <location>
        <begin position="30"/>
        <end position="43"/>
    </location>
</feature>
<dbReference type="InterPro" id="IPR030854">
    <property type="entry name" value="RNase_J_bac"/>
</dbReference>
<dbReference type="GO" id="GO:0003723">
    <property type="term" value="F:RNA binding"/>
    <property type="evidence" value="ECO:0007669"/>
    <property type="project" value="UniProtKB-UniRule"/>
</dbReference>
<dbReference type="Proteomes" id="UP000006069">
    <property type="component" value="Unassembled WGS sequence"/>
</dbReference>
<comment type="subunit">
    <text evidence="9">Homodimer, may be a subunit of the RNA degradosome.</text>
</comment>
<feature type="compositionally biased region" description="Basic and acidic residues" evidence="10">
    <location>
        <begin position="15"/>
        <end position="28"/>
    </location>
</feature>
<dbReference type="Gene3D" id="3.60.15.10">
    <property type="entry name" value="Ribonuclease Z/Hydroxyacylglutathione hydrolase-like"/>
    <property type="match status" value="1"/>
</dbReference>
<comment type="subcellular location">
    <subcellularLocation>
        <location evidence="9">Cytoplasm</location>
    </subcellularLocation>
</comment>
<comment type="function">
    <text evidence="9">An RNase that has 5'-3' exonuclease and possibly endonuclease activity. Involved in maturation of rRNA and in some organisms also mRNA maturation and/or decay.</text>
</comment>
<dbReference type="InterPro" id="IPR001279">
    <property type="entry name" value="Metallo-B-lactamas"/>
</dbReference>
<dbReference type="PANTHER" id="PTHR43694:SF1">
    <property type="entry name" value="RIBONUCLEASE J"/>
    <property type="match status" value="1"/>
</dbReference>
<dbReference type="SUPFAM" id="SSF56281">
    <property type="entry name" value="Metallo-hydrolase/oxidoreductase"/>
    <property type="match status" value="1"/>
</dbReference>
<evidence type="ECO:0000256" key="6">
    <source>
        <dbReference type="ARBA" id="ARBA00022833"/>
    </source>
</evidence>
<dbReference type="InterPro" id="IPR011108">
    <property type="entry name" value="RMMBL"/>
</dbReference>
<dbReference type="CDD" id="cd07714">
    <property type="entry name" value="RNaseJ_MBL-fold"/>
    <property type="match status" value="1"/>
</dbReference>
<dbReference type="EMBL" id="ADMD01000002">
    <property type="protein sequence ID" value="EJZ84276.1"/>
    <property type="molecule type" value="Genomic_DNA"/>
</dbReference>
<dbReference type="GO" id="GO:0004534">
    <property type="term" value="F:5'-3' RNA exonuclease activity"/>
    <property type="evidence" value="ECO:0007669"/>
    <property type="project" value="UniProtKB-UniRule"/>
</dbReference>
<keyword evidence="5 9" id="KW-0378">Hydrolase</keyword>
<dbReference type="InterPro" id="IPR042173">
    <property type="entry name" value="RNase_J_2"/>
</dbReference>
<dbReference type="NCBIfam" id="TIGR00649">
    <property type="entry name" value="MG423"/>
    <property type="match status" value="1"/>
</dbReference>
<dbReference type="AlphaFoldDB" id="K0YL94"/>
<organism evidence="12 13">
    <name type="scientific">Slackia piriformis YIT 12062</name>
    <dbReference type="NCBI Taxonomy" id="742818"/>
    <lineage>
        <taxon>Bacteria</taxon>
        <taxon>Bacillati</taxon>
        <taxon>Actinomycetota</taxon>
        <taxon>Coriobacteriia</taxon>
        <taxon>Eggerthellales</taxon>
        <taxon>Eggerthellaceae</taxon>
        <taxon>Slackia</taxon>
    </lineage>
</organism>
<dbReference type="PANTHER" id="PTHR43694">
    <property type="entry name" value="RIBONUCLEASE J"/>
    <property type="match status" value="1"/>
</dbReference>
<keyword evidence="6" id="KW-0862">Zinc</keyword>
<dbReference type="OrthoDB" id="9770211at2"/>
<dbReference type="InterPro" id="IPR055132">
    <property type="entry name" value="RNase_J_b_CASP"/>
</dbReference>
<dbReference type="PATRIC" id="fig|742818.3.peg.636"/>
<keyword evidence="13" id="KW-1185">Reference proteome</keyword>
<dbReference type="Pfam" id="PF17770">
    <property type="entry name" value="RNase_J_C"/>
    <property type="match status" value="1"/>
</dbReference>
<evidence type="ECO:0000313" key="13">
    <source>
        <dbReference type="Proteomes" id="UP000006069"/>
    </source>
</evidence>
<gene>
    <name evidence="9" type="primary">rnj</name>
    <name evidence="12" type="ORF">HMPREF9451_00585</name>
</gene>
<keyword evidence="1 9" id="KW-0963">Cytoplasm</keyword>
<feature type="region of interest" description="Disordered" evidence="10">
    <location>
        <begin position="1"/>
        <end position="107"/>
    </location>
</feature>
<keyword evidence="7 9" id="KW-0269">Exonuclease</keyword>
<dbReference type="FunCoup" id="K0YL94">
    <property type="interactions" value="97"/>
</dbReference>
<comment type="caution">
    <text evidence="12">The sequence shown here is derived from an EMBL/GenBank/DDBJ whole genome shotgun (WGS) entry which is preliminary data.</text>
</comment>
<dbReference type="InterPro" id="IPR041636">
    <property type="entry name" value="RNase_J_C"/>
</dbReference>
<dbReference type="GO" id="GO:0008270">
    <property type="term" value="F:zinc ion binding"/>
    <property type="evidence" value="ECO:0007669"/>
    <property type="project" value="InterPro"/>
</dbReference>
<evidence type="ECO:0000256" key="4">
    <source>
        <dbReference type="ARBA" id="ARBA00022759"/>
    </source>
</evidence>
<dbReference type="HAMAP" id="MF_01491">
    <property type="entry name" value="RNase_J_bact"/>
    <property type="match status" value="1"/>
</dbReference>
<comment type="similarity">
    <text evidence="9">Belongs to the metallo-beta-lactamase superfamily. RNA-metabolizing metallo-beta-lactamase-like family. Bacterial RNase J subfamily.</text>
</comment>
<dbReference type="GO" id="GO:0005737">
    <property type="term" value="C:cytoplasm"/>
    <property type="evidence" value="ECO:0007669"/>
    <property type="project" value="UniProtKB-SubCell"/>
</dbReference>
<evidence type="ECO:0000259" key="11">
    <source>
        <dbReference type="SMART" id="SM00849"/>
    </source>
</evidence>
<dbReference type="InterPro" id="IPR036866">
    <property type="entry name" value="RibonucZ/Hydroxyglut_hydro"/>
</dbReference>
<dbReference type="EC" id="3.1.-.-" evidence="9"/>
<evidence type="ECO:0000256" key="7">
    <source>
        <dbReference type="ARBA" id="ARBA00022839"/>
    </source>
</evidence>
<keyword evidence="9" id="KW-0698">rRNA processing</keyword>
<dbReference type="Pfam" id="PF22505">
    <property type="entry name" value="RNase_J_b_CASP"/>
    <property type="match status" value="1"/>
</dbReference>
<dbReference type="Pfam" id="PF12706">
    <property type="entry name" value="Lactamase_B_2"/>
    <property type="match status" value="1"/>
</dbReference>
<keyword evidence="2 9" id="KW-0540">Nuclease</keyword>
<dbReference type="Gene3D" id="3.10.20.580">
    <property type="match status" value="1"/>
</dbReference>
<protein>
    <recommendedName>
        <fullName evidence="9">Ribonuclease J</fullName>
        <shortName evidence="9">RNase J</shortName>
        <ecNumber evidence="9">3.1.-.-</ecNumber>
    </recommendedName>
</protein>
<evidence type="ECO:0000256" key="9">
    <source>
        <dbReference type="HAMAP-Rule" id="MF_01491"/>
    </source>
</evidence>
<evidence type="ECO:0000256" key="8">
    <source>
        <dbReference type="ARBA" id="ARBA00022884"/>
    </source>
</evidence>
<dbReference type="InterPro" id="IPR004613">
    <property type="entry name" value="RNase_J"/>
</dbReference>
<evidence type="ECO:0000256" key="2">
    <source>
        <dbReference type="ARBA" id="ARBA00022722"/>
    </source>
</evidence>
<dbReference type="InParanoid" id="K0YL94"/>
<reference evidence="12 13" key="1">
    <citation type="submission" date="2012-08" db="EMBL/GenBank/DDBJ databases">
        <title>The Genome Sequence of Slackia piriformis YIT 12062.</title>
        <authorList>
            <consortium name="The Broad Institute Genome Sequencing Platform"/>
            <person name="Earl A."/>
            <person name="Ward D."/>
            <person name="Feldgarden M."/>
            <person name="Gevers D."/>
            <person name="Morotomi M."/>
            <person name="Walker B."/>
            <person name="Young S.K."/>
            <person name="Zeng Q."/>
            <person name="Gargeya S."/>
            <person name="Fitzgerald M."/>
            <person name="Haas B."/>
            <person name="Abouelleil A."/>
            <person name="Alvarado L."/>
            <person name="Arachchi H.M."/>
            <person name="Berlin A.M."/>
            <person name="Chapman S.B."/>
            <person name="Goldberg J."/>
            <person name="Griggs A."/>
            <person name="Gujja S."/>
            <person name="Hansen M."/>
            <person name="Howarth C."/>
            <person name="Imamovic A."/>
            <person name="Larimer J."/>
            <person name="McCowen C."/>
            <person name="Montmayeur A."/>
            <person name="Murphy C."/>
            <person name="Neiman D."/>
            <person name="Pearson M."/>
            <person name="Priest M."/>
            <person name="Roberts A."/>
            <person name="Saif S."/>
            <person name="Shea T."/>
            <person name="Sisk P."/>
            <person name="Sykes S."/>
            <person name="Wortman J."/>
            <person name="Nusbaum C."/>
            <person name="Birren B."/>
        </authorList>
    </citation>
    <scope>NUCLEOTIDE SEQUENCE [LARGE SCALE GENOMIC DNA]</scope>
    <source>
        <strain evidence="12 13">YIT 12062</strain>
    </source>
</reference>
<evidence type="ECO:0000256" key="1">
    <source>
        <dbReference type="ARBA" id="ARBA00022490"/>
    </source>
</evidence>
<evidence type="ECO:0000313" key="12">
    <source>
        <dbReference type="EMBL" id="EJZ84276.1"/>
    </source>
</evidence>
<feature type="domain" description="Metallo-beta-lactamase" evidence="11">
    <location>
        <begin position="126"/>
        <end position="321"/>
    </location>
</feature>
<feature type="binding site" evidence="9">
    <location>
        <begin position="470"/>
        <end position="474"/>
    </location>
    <ligand>
        <name>substrate</name>
    </ligand>
</feature>
<keyword evidence="4 9" id="KW-0255">Endonuclease</keyword>
<evidence type="ECO:0000256" key="5">
    <source>
        <dbReference type="ARBA" id="ARBA00022801"/>
    </source>
</evidence>
<proteinExistence type="inferred from homology"/>
<dbReference type="HOGENOM" id="CLU_008727_3_1_11"/>
<feature type="compositionally biased region" description="Basic residues" evidence="10">
    <location>
        <begin position="53"/>
        <end position="64"/>
    </location>
</feature>
<evidence type="ECO:0000256" key="10">
    <source>
        <dbReference type="SAM" id="MobiDB-lite"/>
    </source>
</evidence>
<sequence length="659" mass="71358">MNNEHINGEAGADTAADKGSRSHGDRRNSRGQSQGQAQSHAASNEGSREQRSSRSHRRTTRHKTVTLEHKRPQITPEGQGEVEAFSKPRTRNASKSTAGSRRRGAVKRNPSATLKIIPLGGLDAIGKNMTVFECGDDMLLVDAGLMFPDDDHPGIDLILPDYTYVLENEHKLRGIIITHGHEDHTGSLPYLMKDLSRKVPIYGTKMTLGLIEGKFSEHRVKAKLAEIKAGDEIKLGGFIVDFFAVNHSIPGAVGVFMQSPAGNVLHTGDFKLDQSPIDGVHTDFGALARFGKIGVDLMMSDSTNAQNPNFTPSEAEVGKTLRQIIENAKGRVIIASFASHIHRLQQIADAAVANGRKVVVTGRSMVQNTDIARKLGYLKIQDVDLIDAYDLKGTPAEKVVIMCTGSQGEPLSALARIANGEHRTIQIDEGDTVIISATPVPGNEKAVTRVVNSLAKIGCEVYDKKRAMVHVSGHAGAEELKLVLSIVQPKHFMPVHGESTHLRAHARLAEATGVPARNIFLCENGDTLQLSESGVRFGDPVESGIVYVDGLSVGDTSKDVLEERQALSNYGFATIAAAVNARKKQIEGVVRVEMRGITGGDVAELRREATDTVKGTLRRALDKGAKGKDLDKACRDALLSLLWERTKQRPMVVSSIIEL</sequence>
<dbReference type="GO" id="GO:0006364">
    <property type="term" value="P:rRNA processing"/>
    <property type="evidence" value="ECO:0007669"/>
    <property type="project" value="UniProtKB-UniRule"/>
</dbReference>
<dbReference type="eggNOG" id="COG0595">
    <property type="taxonomic scope" value="Bacteria"/>
</dbReference>
<accession>K0YL94</accession>
<dbReference type="GO" id="GO:0004521">
    <property type="term" value="F:RNA endonuclease activity"/>
    <property type="evidence" value="ECO:0007669"/>
    <property type="project" value="UniProtKB-UniRule"/>
</dbReference>
<dbReference type="Gene3D" id="3.40.50.10710">
    <property type="entry name" value="Metallo-hydrolase/oxidoreductase"/>
    <property type="match status" value="1"/>
</dbReference>
<dbReference type="Pfam" id="PF07521">
    <property type="entry name" value="RMMBL"/>
    <property type="match status" value="1"/>
</dbReference>
<dbReference type="RefSeq" id="WP_009138814.1">
    <property type="nucleotide sequence ID" value="NZ_JH815198.1"/>
</dbReference>
<keyword evidence="8 9" id="KW-0694">RNA-binding</keyword>
<keyword evidence="3" id="KW-0479">Metal-binding</keyword>
<dbReference type="SMART" id="SM00849">
    <property type="entry name" value="Lactamase_B"/>
    <property type="match status" value="1"/>
</dbReference>
<name>K0YL94_9ACTN</name>
<evidence type="ECO:0000256" key="3">
    <source>
        <dbReference type="ARBA" id="ARBA00022723"/>
    </source>
</evidence>